<accession>A0AA35Q4Q1</accession>
<evidence type="ECO:0000256" key="1">
    <source>
        <dbReference type="SAM" id="MobiDB-lite"/>
    </source>
</evidence>
<organism evidence="2 3">
    <name type="scientific">Clonostachys chloroleuca</name>
    <dbReference type="NCBI Taxonomy" id="1926264"/>
    <lineage>
        <taxon>Eukaryota</taxon>
        <taxon>Fungi</taxon>
        <taxon>Dikarya</taxon>
        <taxon>Ascomycota</taxon>
        <taxon>Pezizomycotina</taxon>
        <taxon>Sordariomycetes</taxon>
        <taxon>Hypocreomycetidae</taxon>
        <taxon>Hypocreales</taxon>
        <taxon>Bionectriaceae</taxon>
        <taxon>Clonostachys</taxon>
    </lineage>
</organism>
<feature type="compositionally biased region" description="Basic and acidic residues" evidence="1">
    <location>
        <begin position="1"/>
        <end position="11"/>
    </location>
</feature>
<gene>
    <name evidence="2" type="ORF">CCHLO57077_00014681</name>
</gene>
<dbReference type="AlphaFoldDB" id="A0AA35Q4Q1"/>
<feature type="region of interest" description="Disordered" evidence="1">
    <location>
        <begin position="1"/>
        <end position="57"/>
    </location>
</feature>
<reference evidence="2" key="1">
    <citation type="submission" date="2023-01" db="EMBL/GenBank/DDBJ databases">
        <authorList>
            <person name="Piombo E."/>
        </authorList>
    </citation>
    <scope>NUCLEOTIDE SEQUENCE</scope>
</reference>
<keyword evidence="3" id="KW-1185">Reference proteome</keyword>
<dbReference type="EMBL" id="CABFNP030001191">
    <property type="protein sequence ID" value="CAI6091622.1"/>
    <property type="molecule type" value="Genomic_DNA"/>
</dbReference>
<proteinExistence type="predicted"/>
<feature type="compositionally biased region" description="Basic and acidic residues" evidence="1">
    <location>
        <begin position="21"/>
        <end position="37"/>
    </location>
</feature>
<sequence>MSTRRDVRRENPSNLSRRPAGHAETEKTERPSLRLDDTNAWGKIPPGSPQDLNTAPEHRQDTLCVQGGSRCGEAEALPPRIQPINGMRSGRFGVY</sequence>
<name>A0AA35Q4Q1_9HYPO</name>
<protein>
    <submittedName>
        <fullName evidence="2">Uncharacterized protein</fullName>
    </submittedName>
</protein>
<dbReference type="Proteomes" id="UP001160390">
    <property type="component" value="Unassembled WGS sequence"/>
</dbReference>
<feature type="region of interest" description="Disordered" evidence="1">
    <location>
        <begin position="73"/>
        <end position="95"/>
    </location>
</feature>
<comment type="caution">
    <text evidence="2">The sequence shown here is derived from an EMBL/GenBank/DDBJ whole genome shotgun (WGS) entry which is preliminary data.</text>
</comment>
<evidence type="ECO:0000313" key="3">
    <source>
        <dbReference type="Proteomes" id="UP001160390"/>
    </source>
</evidence>
<evidence type="ECO:0000313" key="2">
    <source>
        <dbReference type="EMBL" id="CAI6091622.1"/>
    </source>
</evidence>